<evidence type="ECO:0000259" key="11">
    <source>
        <dbReference type="PROSITE" id="PS50893"/>
    </source>
</evidence>
<accession>A0A366FAY0</accession>
<evidence type="ECO:0000313" key="12">
    <source>
        <dbReference type="EMBL" id="RBP11120.1"/>
    </source>
</evidence>
<evidence type="ECO:0000256" key="4">
    <source>
        <dbReference type="ARBA" id="ARBA00022475"/>
    </source>
</evidence>
<comment type="caution">
    <text evidence="12">The sequence shown here is derived from an EMBL/GenBank/DDBJ whole genome shotgun (WGS) entry which is preliminary data.</text>
</comment>
<dbReference type="FunFam" id="3.40.50.300:FF:000127">
    <property type="entry name" value="Ribose import ATP-binding protein RbsA"/>
    <property type="match status" value="1"/>
</dbReference>
<dbReference type="PANTHER" id="PTHR43790:SF3">
    <property type="entry name" value="D-ALLOSE IMPORT ATP-BINDING PROTEIN ALSA-RELATED"/>
    <property type="match status" value="1"/>
</dbReference>
<keyword evidence="9" id="KW-1278">Translocase</keyword>
<keyword evidence="10" id="KW-0472">Membrane</keyword>
<keyword evidence="7" id="KW-0547">Nucleotide-binding</keyword>
<feature type="domain" description="ABC transporter" evidence="11">
    <location>
        <begin position="7"/>
        <end position="243"/>
    </location>
</feature>
<comment type="subcellular location">
    <subcellularLocation>
        <location evidence="1">Cell membrane</location>
        <topology evidence="1">Peripheral membrane protein</topology>
    </subcellularLocation>
</comment>
<dbReference type="GO" id="GO:0005886">
    <property type="term" value="C:plasma membrane"/>
    <property type="evidence" value="ECO:0007669"/>
    <property type="project" value="UniProtKB-SubCell"/>
</dbReference>
<dbReference type="Proteomes" id="UP000253529">
    <property type="component" value="Unassembled WGS sequence"/>
</dbReference>
<gene>
    <name evidence="12" type="ORF">DFR50_1175</name>
</gene>
<name>A0A366FAY0_9HYPH</name>
<dbReference type="PROSITE" id="PS50893">
    <property type="entry name" value="ABC_TRANSPORTER_2"/>
    <property type="match status" value="2"/>
</dbReference>
<dbReference type="InterPro" id="IPR003593">
    <property type="entry name" value="AAA+_ATPase"/>
</dbReference>
<proteinExistence type="inferred from homology"/>
<dbReference type="InterPro" id="IPR017871">
    <property type="entry name" value="ABC_transporter-like_CS"/>
</dbReference>
<evidence type="ECO:0000256" key="3">
    <source>
        <dbReference type="ARBA" id="ARBA00022448"/>
    </source>
</evidence>
<reference evidence="12 13" key="1">
    <citation type="submission" date="2018-06" db="EMBL/GenBank/DDBJ databases">
        <title>Genomic Encyclopedia of Type Strains, Phase IV (KMG-IV): sequencing the most valuable type-strain genomes for metagenomic binning, comparative biology and taxonomic classification.</title>
        <authorList>
            <person name="Goeker M."/>
        </authorList>
    </citation>
    <scope>NUCLEOTIDE SEQUENCE [LARGE SCALE GENOMIC DNA]</scope>
    <source>
        <strain evidence="12 13">DSM 24875</strain>
    </source>
</reference>
<keyword evidence="13" id="KW-1185">Reference proteome</keyword>
<protein>
    <submittedName>
        <fullName evidence="12">Monosaccharide ABC transporter ATP-binding protein (CUT2 family)</fullName>
    </submittedName>
</protein>
<dbReference type="OrthoDB" id="9805029at2"/>
<evidence type="ECO:0000256" key="2">
    <source>
        <dbReference type="ARBA" id="ARBA00005417"/>
    </source>
</evidence>
<comment type="similarity">
    <text evidence="2">Belongs to the ABC transporter superfamily.</text>
</comment>
<dbReference type="EMBL" id="QNRK01000017">
    <property type="protein sequence ID" value="RBP11120.1"/>
    <property type="molecule type" value="Genomic_DNA"/>
</dbReference>
<dbReference type="GO" id="GO:0016887">
    <property type="term" value="F:ATP hydrolysis activity"/>
    <property type="evidence" value="ECO:0007669"/>
    <property type="project" value="InterPro"/>
</dbReference>
<feature type="domain" description="ABC transporter" evidence="11">
    <location>
        <begin position="254"/>
        <end position="497"/>
    </location>
</feature>
<dbReference type="AlphaFoldDB" id="A0A366FAY0"/>
<dbReference type="PANTHER" id="PTHR43790">
    <property type="entry name" value="CARBOHYDRATE TRANSPORT ATP-BINDING PROTEIN MG119-RELATED"/>
    <property type="match status" value="1"/>
</dbReference>
<evidence type="ECO:0000256" key="6">
    <source>
        <dbReference type="ARBA" id="ARBA00022737"/>
    </source>
</evidence>
<evidence type="ECO:0000256" key="9">
    <source>
        <dbReference type="ARBA" id="ARBA00022967"/>
    </source>
</evidence>
<evidence type="ECO:0000256" key="10">
    <source>
        <dbReference type="ARBA" id="ARBA00023136"/>
    </source>
</evidence>
<dbReference type="Pfam" id="PF00005">
    <property type="entry name" value="ABC_tran"/>
    <property type="match status" value="2"/>
</dbReference>
<dbReference type="InterPro" id="IPR027417">
    <property type="entry name" value="P-loop_NTPase"/>
</dbReference>
<keyword evidence="8 12" id="KW-0067">ATP-binding</keyword>
<evidence type="ECO:0000256" key="8">
    <source>
        <dbReference type="ARBA" id="ARBA00022840"/>
    </source>
</evidence>
<keyword evidence="5" id="KW-0762">Sugar transport</keyword>
<evidence type="ECO:0000256" key="1">
    <source>
        <dbReference type="ARBA" id="ARBA00004202"/>
    </source>
</evidence>
<evidence type="ECO:0000313" key="13">
    <source>
        <dbReference type="Proteomes" id="UP000253529"/>
    </source>
</evidence>
<dbReference type="CDD" id="cd03215">
    <property type="entry name" value="ABC_Carb_Monos_II"/>
    <property type="match status" value="1"/>
</dbReference>
<dbReference type="Gene3D" id="3.40.50.300">
    <property type="entry name" value="P-loop containing nucleotide triphosphate hydrolases"/>
    <property type="match status" value="2"/>
</dbReference>
<evidence type="ECO:0000256" key="5">
    <source>
        <dbReference type="ARBA" id="ARBA00022597"/>
    </source>
</evidence>
<dbReference type="InterPro" id="IPR003439">
    <property type="entry name" value="ABC_transporter-like_ATP-bd"/>
</dbReference>
<dbReference type="SUPFAM" id="SSF52540">
    <property type="entry name" value="P-loop containing nucleoside triphosphate hydrolases"/>
    <property type="match status" value="2"/>
</dbReference>
<dbReference type="SMART" id="SM00382">
    <property type="entry name" value="AAA"/>
    <property type="match status" value="2"/>
</dbReference>
<dbReference type="RefSeq" id="WP_113890231.1">
    <property type="nucleotide sequence ID" value="NZ_QNRK01000017.1"/>
</dbReference>
<keyword evidence="6" id="KW-0677">Repeat</keyword>
<keyword evidence="4" id="KW-1003">Cell membrane</keyword>
<evidence type="ECO:0000256" key="7">
    <source>
        <dbReference type="ARBA" id="ARBA00022741"/>
    </source>
</evidence>
<organism evidence="12 13">
    <name type="scientific">Roseiarcus fermentans</name>
    <dbReference type="NCBI Taxonomy" id="1473586"/>
    <lineage>
        <taxon>Bacteria</taxon>
        <taxon>Pseudomonadati</taxon>
        <taxon>Pseudomonadota</taxon>
        <taxon>Alphaproteobacteria</taxon>
        <taxon>Hyphomicrobiales</taxon>
        <taxon>Roseiarcaceae</taxon>
        <taxon>Roseiarcus</taxon>
    </lineage>
</organism>
<dbReference type="PROSITE" id="PS00211">
    <property type="entry name" value="ABC_TRANSPORTER_1"/>
    <property type="match status" value="1"/>
</dbReference>
<dbReference type="GO" id="GO:0005524">
    <property type="term" value="F:ATP binding"/>
    <property type="evidence" value="ECO:0007669"/>
    <property type="project" value="UniProtKB-KW"/>
</dbReference>
<dbReference type="InterPro" id="IPR050107">
    <property type="entry name" value="ABC_carbohydrate_import_ATPase"/>
</dbReference>
<dbReference type="CDD" id="cd03216">
    <property type="entry name" value="ABC_Carb_Monos_I"/>
    <property type="match status" value="1"/>
</dbReference>
<sequence>MTQDTVLEVKHISKSFPGVKALDDVSFSVRRGSVHVLCGENGAGKSTLMKIINGLYQPDHGETLIRGERVKIDSPIKAGELGISMIFQELNYTPEMSIEESLFAGRWPTRSLGRIDWSAIRSKTLQLLQQENLPFDPETKLKALSISNLQMLEILKAISRDADIIIMDEPTSSISNKEIETLFHKIADLRARGKAIVYISHKMDEIFRIADEISILRDGRVVETRARADFDIDSVIALMVGRALGHGYPKEEVAHGEPVLEVERFSGPTGFRDVSFRVREGEIVGFAGLVGAGRTETARALFGLDPGAHGTIKVRGRTSKIGSVQDSVACGMVMLSEDRRRFGIVPVRDVKENVTLASLAQFFRNGHLHNAMERKKVTDICERINVRMPTIDSPVGTLSGGNQQKVVLSKWMLCNPDILILDEPTRGIDVGAKFEIYKLMTSFVKERKSILMISSELPELIGMCDRIYVMAGGRITGELARAEFSQETIMRYAMNMPKAG</sequence>
<keyword evidence="3" id="KW-0813">Transport</keyword>